<dbReference type="Proteomes" id="UP001214250">
    <property type="component" value="Chromosome 1"/>
</dbReference>
<evidence type="ECO:0000256" key="2">
    <source>
        <dbReference type="ARBA" id="ARBA00022722"/>
    </source>
</evidence>
<dbReference type="InterPro" id="IPR002716">
    <property type="entry name" value="PIN_dom"/>
</dbReference>
<dbReference type="EMBL" id="CP117811">
    <property type="protein sequence ID" value="WDE95580.1"/>
    <property type="molecule type" value="Genomic_DNA"/>
</dbReference>
<feature type="domain" description="PIN" evidence="7">
    <location>
        <begin position="2"/>
        <end position="121"/>
    </location>
</feature>
<comment type="cofactor">
    <cofactor evidence="6">
        <name>Mg(2+)</name>
        <dbReference type="ChEBI" id="CHEBI:18420"/>
    </cofactor>
</comment>
<evidence type="ECO:0000313" key="10">
    <source>
        <dbReference type="Proteomes" id="UP001214250"/>
    </source>
</evidence>
<dbReference type="SUPFAM" id="SSF88723">
    <property type="entry name" value="PIN domain-like"/>
    <property type="match status" value="1"/>
</dbReference>
<dbReference type="InterPro" id="IPR022907">
    <property type="entry name" value="VapC_family"/>
</dbReference>
<evidence type="ECO:0000256" key="4">
    <source>
        <dbReference type="ARBA" id="ARBA00022801"/>
    </source>
</evidence>
<dbReference type="EMBL" id="CP117811">
    <property type="protein sequence ID" value="WDE95563.1"/>
    <property type="molecule type" value="Genomic_DNA"/>
</dbReference>
<name>A0ABY7VTV7_9BACT</name>
<keyword evidence="2 6" id="KW-0540">Nuclease</keyword>
<evidence type="ECO:0000313" key="9">
    <source>
        <dbReference type="EMBL" id="WDE95580.1"/>
    </source>
</evidence>
<reference evidence="8 10" key="1">
    <citation type="submission" date="2023-02" db="EMBL/GenBank/DDBJ databases">
        <title>Genome sequence of Lentisphaera profundi SAORIC-696.</title>
        <authorList>
            <person name="Kim e."/>
            <person name="Cho J.-C."/>
            <person name="Choi A."/>
            <person name="Kang I."/>
        </authorList>
    </citation>
    <scope>NUCLEOTIDE SEQUENCE [LARGE SCALE GENOMIC DNA]</scope>
    <source>
        <strain evidence="8 10">SAORIC-696</strain>
    </source>
</reference>
<dbReference type="PANTHER" id="PTHR42740">
    <property type="entry name" value="RIBONUCLEASE VAPC3"/>
    <property type="match status" value="1"/>
</dbReference>
<dbReference type="PANTHER" id="PTHR42740:SF1">
    <property type="entry name" value="RIBONUCLEASE VAPC3"/>
    <property type="match status" value="1"/>
</dbReference>
<protein>
    <recommendedName>
        <fullName evidence="6">Ribonuclease VapC</fullName>
        <shortName evidence="6">RNase VapC</shortName>
        <ecNumber evidence="6">3.1.-.-</ecNumber>
    </recommendedName>
    <alternativeName>
        <fullName evidence="6">Toxin VapC</fullName>
    </alternativeName>
</protein>
<evidence type="ECO:0000256" key="1">
    <source>
        <dbReference type="ARBA" id="ARBA00022649"/>
    </source>
</evidence>
<comment type="function">
    <text evidence="6">Toxic component of a toxin-antitoxin (TA) system. An RNase.</text>
</comment>
<dbReference type="CDD" id="cd18763">
    <property type="entry name" value="PIN_MtVapC3-like"/>
    <property type="match status" value="1"/>
</dbReference>
<dbReference type="Pfam" id="PF01850">
    <property type="entry name" value="PIN"/>
    <property type="match status" value="1"/>
</dbReference>
<dbReference type="RefSeq" id="WP_274149226.1">
    <property type="nucleotide sequence ID" value="NZ_CP117811.1"/>
</dbReference>
<keyword evidence="3 6" id="KW-0479">Metal-binding</keyword>
<comment type="similarity">
    <text evidence="6">Belongs to the PINc/VapC protein family.</text>
</comment>
<sequence length="129" mass="14950">MVLVDTSVWIDFFKSKETPQVEKLKLAISTNQDVAICGVILTEVLQGIRNNKEHDLVEEIFESLMYLEMDKEIYLEASNIYRTLRKEGITIRKPIDCMIAAVALHNNIPLIHNDKDFYPIEKKFGLFAY</sequence>
<keyword evidence="4 6" id="KW-0378">Hydrolase</keyword>
<gene>
    <name evidence="6" type="primary">vapC</name>
    <name evidence="8" type="ORF">PQO03_07500</name>
    <name evidence="9" type="ORF">PQO03_07585</name>
</gene>
<keyword evidence="1 6" id="KW-1277">Toxin-antitoxin system</keyword>
<feature type="binding site" evidence="6">
    <location>
        <position position="5"/>
    </location>
    <ligand>
        <name>Mg(2+)</name>
        <dbReference type="ChEBI" id="CHEBI:18420"/>
    </ligand>
</feature>
<accession>A0ABY7VTV7</accession>
<keyword evidence="5 6" id="KW-0460">Magnesium</keyword>
<dbReference type="Gene3D" id="3.40.50.1010">
    <property type="entry name" value="5'-nuclease"/>
    <property type="match status" value="1"/>
</dbReference>
<proteinExistence type="inferred from homology"/>
<evidence type="ECO:0000256" key="6">
    <source>
        <dbReference type="HAMAP-Rule" id="MF_00265"/>
    </source>
</evidence>
<dbReference type="HAMAP" id="MF_00265">
    <property type="entry name" value="VapC_Nob1"/>
    <property type="match status" value="1"/>
</dbReference>
<dbReference type="InterPro" id="IPR051749">
    <property type="entry name" value="PINc/VapC_TA_RNase"/>
</dbReference>
<keyword evidence="6" id="KW-0800">Toxin</keyword>
<evidence type="ECO:0000256" key="5">
    <source>
        <dbReference type="ARBA" id="ARBA00022842"/>
    </source>
</evidence>
<evidence type="ECO:0000313" key="8">
    <source>
        <dbReference type="EMBL" id="WDE95563.1"/>
    </source>
</evidence>
<dbReference type="InterPro" id="IPR029060">
    <property type="entry name" value="PIN-like_dom_sf"/>
</dbReference>
<evidence type="ECO:0000259" key="7">
    <source>
        <dbReference type="Pfam" id="PF01850"/>
    </source>
</evidence>
<keyword evidence="10" id="KW-1185">Reference proteome</keyword>
<evidence type="ECO:0000256" key="3">
    <source>
        <dbReference type="ARBA" id="ARBA00022723"/>
    </source>
</evidence>
<feature type="binding site" evidence="6">
    <location>
        <position position="96"/>
    </location>
    <ligand>
        <name>Mg(2+)</name>
        <dbReference type="ChEBI" id="CHEBI:18420"/>
    </ligand>
</feature>
<dbReference type="EC" id="3.1.-.-" evidence="6"/>
<organism evidence="8 10">
    <name type="scientific">Lentisphaera profundi</name>
    <dbReference type="NCBI Taxonomy" id="1658616"/>
    <lineage>
        <taxon>Bacteria</taxon>
        <taxon>Pseudomonadati</taxon>
        <taxon>Lentisphaerota</taxon>
        <taxon>Lentisphaeria</taxon>
        <taxon>Lentisphaerales</taxon>
        <taxon>Lentisphaeraceae</taxon>
        <taxon>Lentisphaera</taxon>
    </lineage>
</organism>